<accession>A0A0H3D5C2</accession>
<dbReference type="RefSeq" id="WP_013225913.1">
    <property type="nucleotide sequence ID" value="NC_014318.1"/>
</dbReference>
<sequence>MAGHQPVNADVTAEEILAGLTDFFATATAGNTPGPDEDYFALGLVNSLLALELVAHVERRFGIEVAVEDLDLDNFRTMHRVTAFVLRKRSAGIP</sequence>
<dbReference type="Gene3D" id="1.10.1200.10">
    <property type="entry name" value="ACP-like"/>
    <property type="match status" value="1"/>
</dbReference>
<dbReference type="OrthoDB" id="677810at2"/>
<organism evidence="2 3">
    <name type="scientific">Amycolatopsis mediterranei (strain U-32)</name>
    <dbReference type="NCBI Taxonomy" id="749927"/>
    <lineage>
        <taxon>Bacteria</taxon>
        <taxon>Bacillati</taxon>
        <taxon>Actinomycetota</taxon>
        <taxon>Actinomycetes</taxon>
        <taxon>Pseudonocardiales</taxon>
        <taxon>Pseudonocardiaceae</taxon>
        <taxon>Amycolatopsis</taxon>
    </lineage>
</organism>
<dbReference type="Pfam" id="PF00550">
    <property type="entry name" value="PP-binding"/>
    <property type="match status" value="1"/>
</dbReference>
<proteinExistence type="predicted"/>
<evidence type="ECO:0000313" key="3">
    <source>
        <dbReference type="Proteomes" id="UP000000328"/>
    </source>
</evidence>
<dbReference type="KEGG" id="amd:AMED_4064"/>
<dbReference type="PATRIC" id="fig|749927.5.peg.4203"/>
<dbReference type="GeneID" id="92871797"/>
<name>A0A0H3D5C2_AMYMU</name>
<evidence type="ECO:0000313" key="2">
    <source>
        <dbReference type="EMBL" id="ADJ45841.1"/>
    </source>
</evidence>
<dbReference type="InterPro" id="IPR036736">
    <property type="entry name" value="ACP-like_sf"/>
</dbReference>
<dbReference type="Proteomes" id="UP000000328">
    <property type="component" value="Chromosome"/>
</dbReference>
<feature type="domain" description="Carrier" evidence="1">
    <location>
        <begin position="11"/>
        <end position="89"/>
    </location>
</feature>
<gene>
    <name evidence="2" type="ordered locus">AMED_4064</name>
</gene>
<reference evidence="2 3" key="1">
    <citation type="journal article" date="2010" name="Cell Res.">
        <title>Complete genome sequence of the rifamycin SV-producing Amycolatopsis mediterranei U32 revealed its genetic characteristics in phylogeny and metabolism.</title>
        <authorList>
            <person name="Zhao W."/>
            <person name="Zhong Y."/>
            <person name="Yuan H."/>
            <person name="Wang J."/>
            <person name="Zheng H."/>
            <person name="Wang Y."/>
            <person name="Cen X."/>
            <person name="Xu F."/>
            <person name="Bai J."/>
            <person name="Han X."/>
            <person name="Lu G."/>
            <person name="Zhu Y."/>
            <person name="Shao Z."/>
            <person name="Yan H."/>
            <person name="Li C."/>
            <person name="Peng N."/>
            <person name="Zhang Z."/>
            <person name="Zhang Y."/>
            <person name="Lin W."/>
            <person name="Fan Y."/>
            <person name="Qin Z."/>
            <person name="Hu Y."/>
            <person name="Zhu B."/>
            <person name="Wang S."/>
            <person name="Ding X."/>
            <person name="Zhao G.P."/>
        </authorList>
    </citation>
    <scope>NUCLEOTIDE SEQUENCE [LARGE SCALE GENOMIC DNA]</scope>
    <source>
        <strain evidence="3">U-32</strain>
    </source>
</reference>
<dbReference type="AlphaFoldDB" id="A0A0H3D5C2"/>
<dbReference type="PROSITE" id="PS50075">
    <property type="entry name" value="CARRIER"/>
    <property type="match status" value="1"/>
</dbReference>
<evidence type="ECO:0000259" key="1">
    <source>
        <dbReference type="PROSITE" id="PS50075"/>
    </source>
</evidence>
<dbReference type="eggNOG" id="COG0236">
    <property type="taxonomic scope" value="Bacteria"/>
</dbReference>
<dbReference type="SUPFAM" id="SSF47336">
    <property type="entry name" value="ACP-like"/>
    <property type="match status" value="1"/>
</dbReference>
<dbReference type="HOGENOM" id="CLU_108696_16_4_11"/>
<dbReference type="EMBL" id="CP002000">
    <property type="protein sequence ID" value="ADJ45841.1"/>
    <property type="molecule type" value="Genomic_DNA"/>
</dbReference>
<protein>
    <recommendedName>
        <fullName evidence="1">Carrier domain-containing protein</fullName>
    </recommendedName>
</protein>
<dbReference type="InterPro" id="IPR009081">
    <property type="entry name" value="PP-bd_ACP"/>
</dbReference>